<reference evidence="1 2" key="1">
    <citation type="submission" date="2019-04" db="EMBL/GenBank/DDBJ databases">
        <title>Complete genome sequence of Agrobacterium tumefaciens CFBP6624.</title>
        <authorList>
            <person name="Haryono M."/>
            <person name="Lin Y.-C."/>
            <person name="Lai E.-M."/>
            <person name="Kuo C.-H."/>
        </authorList>
    </citation>
    <scope>NUCLEOTIDE SEQUENCE [LARGE SCALE GENOMIC DNA]</scope>
    <source>
        <strain evidence="1 2">CFBP6624</strain>
        <plasmid evidence="2">patcfbp6624</plasmid>
    </source>
</reference>
<dbReference type="Proteomes" id="UP000298646">
    <property type="component" value="Plasmid pAtCFBP6624"/>
</dbReference>
<evidence type="ECO:0000313" key="1">
    <source>
        <dbReference type="EMBL" id="QCM03749.1"/>
    </source>
</evidence>
<dbReference type="AlphaFoldDB" id="A0AAE6BUJ4"/>
<accession>A0AAE6BUJ4</accession>
<proteinExistence type="predicted"/>
<name>A0AAE6BUJ4_AGRTU</name>
<geneLocation type="plasmid" evidence="2">
    <name>patcfbp6624</name>
</geneLocation>
<protein>
    <submittedName>
        <fullName evidence="1">Uncharacterized protein</fullName>
    </submittedName>
</protein>
<evidence type="ECO:0000313" key="2">
    <source>
        <dbReference type="Proteomes" id="UP000298646"/>
    </source>
</evidence>
<sequence>MTRQLIGIRPDHEFESVIERMRPLVGEGTQRRVYLVDGLDDVVIKESKGPFHHSNFVEWTVWHALERMREEISENEANPDLIDLFAPCIAISHSAKFLLMKRFDGPIQANEIPAKGIPFWFNDKKPSAFGKTKDGAIKIIDYGAVNFYNALNPRNRTFL</sequence>
<keyword evidence="1" id="KW-0614">Plasmid</keyword>
<organism evidence="1 2">
    <name type="scientific">Agrobacterium tumefaciens</name>
    <dbReference type="NCBI Taxonomy" id="358"/>
    <lineage>
        <taxon>Bacteria</taxon>
        <taxon>Pseudomonadati</taxon>
        <taxon>Pseudomonadota</taxon>
        <taxon>Alphaproteobacteria</taxon>
        <taxon>Hyphomicrobiales</taxon>
        <taxon>Rhizobiaceae</taxon>
        <taxon>Rhizobium/Agrobacterium group</taxon>
        <taxon>Agrobacterium</taxon>
        <taxon>Agrobacterium tumefaciens complex</taxon>
    </lineage>
</organism>
<gene>
    <name evidence="1" type="ORF">CFBP6624_26615</name>
</gene>
<dbReference type="EMBL" id="CP039909">
    <property type="protein sequence ID" value="QCM03749.1"/>
    <property type="molecule type" value="Genomic_DNA"/>
</dbReference>